<dbReference type="OrthoDB" id="756370at2759"/>
<dbReference type="PROSITE" id="PS50294">
    <property type="entry name" value="WD_REPEATS_REGION"/>
    <property type="match status" value="1"/>
</dbReference>
<sequence length="356" mass="37770">MAGGSPSSVASFNAPLPASPSMVSNNLCCLSSHVAYASAADVLLTPLKSFMARKHEPTSLKMTHKVTNTHNNNADTGVRIQGVTTVRIGTDQHLVVLGTDGVRIFDGKTATRLEFSMPTPKDNDLFAARTRPSEKYADRGAYCSCACSARSDDGRTQVVIGTSAGALLIVSVDGTRFSHANTIVAGEAHAEAVSSLASDAVAAAAGDPRREVASCSVDGEVVVWSPRSYHHYEALWRLPNKSSPCASVGVRGAQLFLAHRDGRLCVYDTVSRELTHEIVAHSRLLSTMALHPTQPYVATAAHDTTLAVWRIDNANASCELSAKWPTGLLTGVTFVDETATVAVSAYDASELRVYSP</sequence>
<evidence type="ECO:0000313" key="5">
    <source>
        <dbReference type="EMBL" id="GHP10436.1"/>
    </source>
</evidence>
<dbReference type="InterPro" id="IPR036322">
    <property type="entry name" value="WD40_repeat_dom_sf"/>
</dbReference>
<name>A0A830HSH9_9CHLO</name>
<feature type="repeat" description="WD" evidence="3">
    <location>
        <begin position="278"/>
        <end position="319"/>
    </location>
</feature>
<dbReference type="InterPro" id="IPR001680">
    <property type="entry name" value="WD40_rpt"/>
</dbReference>
<evidence type="ECO:0000313" key="6">
    <source>
        <dbReference type="Proteomes" id="UP000660262"/>
    </source>
</evidence>
<protein>
    <recommendedName>
        <fullName evidence="4">WD repeat-containing protein 54 beta-propeller domain-containing protein</fullName>
    </recommendedName>
</protein>
<comment type="caution">
    <text evidence="5">The sequence shown here is derived from an EMBL/GenBank/DDBJ whole genome shotgun (WGS) entry which is preliminary data.</text>
</comment>
<organism evidence="5 6">
    <name type="scientific">Pycnococcus provasolii</name>
    <dbReference type="NCBI Taxonomy" id="41880"/>
    <lineage>
        <taxon>Eukaryota</taxon>
        <taxon>Viridiplantae</taxon>
        <taxon>Chlorophyta</taxon>
        <taxon>Pseudoscourfieldiophyceae</taxon>
        <taxon>Pseudoscourfieldiales</taxon>
        <taxon>Pycnococcaceae</taxon>
        <taxon>Pycnococcus</taxon>
    </lineage>
</organism>
<dbReference type="InterPro" id="IPR015943">
    <property type="entry name" value="WD40/YVTN_repeat-like_dom_sf"/>
</dbReference>
<dbReference type="PANTHER" id="PTHR13720:SF33">
    <property type="entry name" value="HELP DOMAIN-CONTAINING PROTEIN"/>
    <property type="match status" value="1"/>
</dbReference>
<evidence type="ECO:0000256" key="3">
    <source>
        <dbReference type="PROSITE-ProRule" id="PRU00221"/>
    </source>
</evidence>
<dbReference type="EMBL" id="BNJQ01000029">
    <property type="protein sequence ID" value="GHP10436.1"/>
    <property type="molecule type" value="Genomic_DNA"/>
</dbReference>
<dbReference type="Proteomes" id="UP000660262">
    <property type="component" value="Unassembled WGS sequence"/>
</dbReference>
<keyword evidence="6" id="KW-1185">Reference proteome</keyword>
<proteinExistence type="predicted"/>
<feature type="domain" description="WD repeat-containing protein 54 beta-propeller" evidence="4">
    <location>
        <begin position="158"/>
        <end position="355"/>
    </location>
</feature>
<dbReference type="PROSITE" id="PS50082">
    <property type="entry name" value="WD_REPEATS_2"/>
    <property type="match status" value="1"/>
</dbReference>
<accession>A0A830HSH9</accession>
<dbReference type="SUPFAM" id="SSF50978">
    <property type="entry name" value="WD40 repeat-like"/>
    <property type="match status" value="1"/>
</dbReference>
<evidence type="ECO:0000256" key="2">
    <source>
        <dbReference type="ARBA" id="ARBA00022737"/>
    </source>
</evidence>
<evidence type="ECO:0000259" key="4">
    <source>
        <dbReference type="Pfam" id="PF21031"/>
    </source>
</evidence>
<dbReference type="Gene3D" id="2.130.10.10">
    <property type="entry name" value="YVTN repeat-like/Quinoprotein amine dehydrogenase"/>
    <property type="match status" value="2"/>
</dbReference>
<reference evidence="5" key="1">
    <citation type="submission" date="2020-10" db="EMBL/GenBank/DDBJ databases">
        <title>Unveiling of a novel bifunctional photoreceptor, Dualchrome1, isolated from a cosmopolitan green alga.</title>
        <authorList>
            <person name="Suzuki S."/>
            <person name="Kawachi M."/>
        </authorList>
    </citation>
    <scope>NUCLEOTIDE SEQUENCE</scope>
    <source>
        <strain evidence="5">NIES 2893</strain>
    </source>
</reference>
<dbReference type="InterPro" id="IPR049546">
    <property type="entry name" value="WDR54_beta_prop"/>
</dbReference>
<keyword evidence="1 3" id="KW-0853">WD repeat</keyword>
<gene>
    <name evidence="5" type="ORF">PPROV_000916700</name>
</gene>
<keyword evidence="2" id="KW-0677">Repeat</keyword>
<dbReference type="AlphaFoldDB" id="A0A830HSH9"/>
<evidence type="ECO:0000256" key="1">
    <source>
        <dbReference type="ARBA" id="ARBA00022574"/>
    </source>
</evidence>
<dbReference type="Pfam" id="PF21031">
    <property type="entry name" value="WDR54"/>
    <property type="match status" value="1"/>
</dbReference>
<dbReference type="InterPro" id="IPR050630">
    <property type="entry name" value="WD_repeat_EMAP"/>
</dbReference>
<dbReference type="PANTHER" id="PTHR13720">
    <property type="entry name" value="WD-40 REPEAT PROTEIN"/>
    <property type="match status" value="1"/>
</dbReference>
<dbReference type="SMART" id="SM00320">
    <property type="entry name" value="WD40"/>
    <property type="match status" value="4"/>
</dbReference>